<dbReference type="Proteomes" id="UP001564657">
    <property type="component" value="Unassembled WGS sequence"/>
</dbReference>
<dbReference type="RefSeq" id="WP_369702795.1">
    <property type="nucleotide sequence ID" value="NZ_JBGEWD010000001.1"/>
</dbReference>
<keyword evidence="3 6" id="KW-0812">Transmembrane</keyword>
<evidence type="ECO:0000256" key="3">
    <source>
        <dbReference type="ARBA" id="ARBA00022692"/>
    </source>
</evidence>
<keyword evidence="2" id="KW-0813">Transport</keyword>
<dbReference type="Pfam" id="PF13520">
    <property type="entry name" value="AA_permease_2"/>
    <property type="match status" value="1"/>
</dbReference>
<evidence type="ECO:0000256" key="2">
    <source>
        <dbReference type="ARBA" id="ARBA00022448"/>
    </source>
</evidence>
<dbReference type="PANTHER" id="PTHR43243">
    <property type="entry name" value="INNER MEMBRANE TRANSPORTER YGJI-RELATED"/>
    <property type="match status" value="1"/>
</dbReference>
<evidence type="ECO:0000313" key="8">
    <source>
        <dbReference type="Proteomes" id="UP001564657"/>
    </source>
</evidence>
<dbReference type="PIRSF" id="PIRSF006060">
    <property type="entry name" value="AA_transporter"/>
    <property type="match status" value="1"/>
</dbReference>
<organism evidence="7 8">
    <name type="scientific">Clostridium moutaii</name>
    <dbReference type="NCBI Taxonomy" id="3240932"/>
    <lineage>
        <taxon>Bacteria</taxon>
        <taxon>Bacillati</taxon>
        <taxon>Bacillota</taxon>
        <taxon>Clostridia</taxon>
        <taxon>Eubacteriales</taxon>
        <taxon>Clostridiaceae</taxon>
        <taxon>Clostridium</taxon>
    </lineage>
</organism>
<reference evidence="7 8" key="1">
    <citation type="submission" date="2024-08" db="EMBL/GenBank/DDBJ databases">
        <title>Clostridium lapicellarii sp. nov., and Clostridium renhuaiense sp. nov., two species isolated from the mud in a fermentation cellar used for producing sauce-flavour Chinese liquors.</title>
        <authorList>
            <person name="Yang F."/>
            <person name="Wang H."/>
            <person name="Chen L.Q."/>
            <person name="Zhou N."/>
            <person name="Lu J.J."/>
            <person name="Pu X.X."/>
            <person name="Wan B."/>
            <person name="Wang L."/>
            <person name="Liu S.J."/>
        </authorList>
    </citation>
    <scope>NUCLEOTIDE SEQUENCE [LARGE SCALE GENOMIC DNA]</scope>
    <source>
        <strain evidence="7 8">MT-5</strain>
    </source>
</reference>
<keyword evidence="5 6" id="KW-0472">Membrane</keyword>
<feature type="transmembrane region" description="Helical" evidence="6">
    <location>
        <begin position="158"/>
        <end position="176"/>
    </location>
</feature>
<evidence type="ECO:0000256" key="4">
    <source>
        <dbReference type="ARBA" id="ARBA00022989"/>
    </source>
</evidence>
<feature type="transmembrane region" description="Helical" evidence="6">
    <location>
        <begin position="216"/>
        <end position="238"/>
    </location>
</feature>
<evidence type="ECO:0000256" key="1">
    <source>
        <dbReference type="ARBA" id="ARBA00004141"/>
    </source>
</evidence>
<proteinExistence type="predicted"/>
<feature type="transmembrane region" description="Helical" evidence="6">
    <location>
        <begin position="356"/>
        <end position="375"/>
    </location>
</feature>
<comment type="subcellular location">
    <subcellularLocation>
        <location evidence="1">Membrane</location>
        <topology evidence="1">Multi-pass membrane protein</topology>
    </subcellularLocation>
</comment>
<dbReference type="EMBL" id="JBGEWD010000001">
    <property type="protein sequence ID" value="MEY7998919.1"/>
    <property type="molecule type" value="Genomic_DNA"/>
</dbReference>
<feature type="transmembrane region" description="Helical" evidence="6">
    <location>
        <begin position="304"/>
        <end position="327"/>
    </location>
</feature>
<protein>
    <submittedName>
        <fullName evidence="7">Amino acid permease</fullName>
    </submittedName>
</protein>
<feature type="transmembrane region" description="Helical" evidence="6">
    <location>
        <begin position="86"/>
        <end position="107"/>
    </location>
</feature>
<feature type="transmembrane region" description="Helical" evidence="6">
    <location>
        <begin position="413"/>
        <end position="432"/>
    </location>
</feature>
<dbReference type="PANTHER" id="PTHR43243:SF4">
    <property type="entry name" value="CATIONIC AMINO ACID TRANSPORTER 4"/>
    <property type="match status" value="1"/>
</dbReference>
<feature type="transmembrane region" description="Helical" evidence="6">
    <location>
        <begin position="119"/>
        <end position="138"/>
    </location>
</feature>
<gene>
    <name evidence="7" type="ORF">AB8U03_01680</name>
</gene>
<evidence type="ECO:0000313" key="7">
    <source>
        <dbReference type="EMBL" id="MEY7998919.1"/>
    </source>
</evidence>
<feature type="transmembrane region" description="Helical" evidence="6">
    <location>
        <begin position="438"/>
        <end position="456"/>
    </location>
</feature>
<evidence type="ECO:0000256" key="5">
    <source>
        <dbReference type="ARBA" id="ARBA00023136"/>
    </source>
</evidence>
<feature type="transmembrane region" description="Helical" evidence="6">
    <location>
        <begin position="381"/>
        <end position="401"/>
    </location>
</feature>
<sequence>MATSNSVFRTRSLDSLLAETKGKKALKKVLGPFELMMLGIGAIVGTGIFVLTGVAAANYSGPALILSFVFSGITCSFAALCYSELAAMIPVAGSAYTFGYVGLGEIWAWMIGWDLLMEYMVAVSAVAVGWSGYIVALLESGGIKLPSALVNPPGLNGGMINLPSVLILFVIMLFLFRGVSESAKLNDILVLIKLGVVVLFIILGVGHIKPVNYHPFFPYGVGGVFKGAAVIFFAYIGFDAVSTAAEEVKNPQKDLPIGIIGSLLVCTILYIIVSAVLTGVLPYYVYKDTAAPVAFALQQIGISWGSALVSVGAVCGLTSVLLVMSYGSTRILFSLSRDGLLPQVFSSVHPKYGTPVKSTVLVGIIVMLLSGFVPLGELATLTNIGTLFAFIIVSASVIVLRKRRPEYNRPFKCPWVPFVPIVSILFCAYLIWNLPHLTKMVFVLWLCIGLVIYFCYSRSHSVMNNEDNAFSPKDGK</sequence>
<feature type="transmembrane region" description="Helical" evidence="6">
    <location>
        <begin position="63"/>
        <end position="80"/>
    </location>
</feature>
<name>A0ABV4BJG4_9CLOT</name>
<evidence type="ECO:0000256" key="6">
    <source>
        <dbReference type="SAM" id="Phobius"/>
    </source>
</evidence>
<feature type="transmembrane region" description="Helical" evidence="6">
    <location>
        <begin position="259"/>
        <end position="284"/>
    </location>
</feature>
<dbReference type="Gene3D" id="1.20.1740.10">
    <property type="entry name" value="Amino acid/polyamine transporter I"/>
    <property type="match status" value="1"/>
</dbReference>
<keyword evidence="4 6" id="KW-1133">Transmembrane helix</keyword>
<keyword evidence="8" id="KW-1185">Reference proteome</keyword>
<feature type="transmembrane region" description="Helical" evidence="6">
    <location>
        <begin position="35"/>
        <end position="56"/>
    </location>
</feature>
<feature type="transmembrane region" description="Helical" evidence="6">
    <location>
        <begin position="188"/>
        <end position="210"/>
    </location>
</feature>
<accession>A0ABV4BJG4</accession>
<comment type="caution">
    <text evidence="7">The sequence shown here is derived from an EMBL/GenBank/DDBJ whole genome shotgun (WGS) entry which is preliminary data.</text>
</comment>
<dbReference type="InterPro" id="IPR002293">
    <property type="entry name" value="AA/rel_permease1"/>
</dbReference>